<feature type="region of interest" description="Disordered" evidence="1">
    <location>
        <begin position="157"/>
        <end position="176"/>
    </location>
</feature>
<accession>A0ABN9UEH8</accession>
<sequence>GQPPPQEVPPQRPLEGAQPPPPPQAAPKPQPVQAPPPAGAKTATCRRCGAPSQKIVEEVHYRNDRFQGPPKRFLDCTNEMCSGSYDVDKPEAKATAGSVDEDLGKLRKLQATADKATEHEQTRARALLAREKKKHEDRLQNGDPDEKRKARAVLDAFQRTTTGTTQGTTQGSIQGTATNEQDTCCLGTELATLLP</sequence>
<evidence type="ECO:0000313" key="2">
    <source>
        <dbReference type="EMBL" id="CAK0857264.1"/>
    </source>
</evidence>
<feature type="non-terminal residue" evidence="2">
    <location>
        <position position="1"/>
    </location>
</feature>
<organism evidence="2 3">
    <name type="scientific">Prorocentrum cordatum</name>
    <dbReference type="NCBI Taxonomy" id="2364126"/>
    <lineage>
        <taxon>Eukaryota</taxon>
        <taxon>Sar</taxon>
        <taxon>Alveolata</taxon>
        <taxon>Dinophyceae</taxon>
        <taxon>Prorocentrales</taxon>
        <taxon>Prorocentraceae</taxon>
        <taxon>Prorocentrum</taxon>
    </lineage>
</organism>
<feature type="compositionally biased region" description="Pro residues" evidence="1">
    <location>
        <begin position="1"/>
        <end position="38"/>
    </location>
</feature>
<proteinExistence type="predicted"/>
<protein>
    <submittedName>
        <fullName evidence="2">Uncharacterized protein</fullName>
    </submittedName>
</protein>
<dbReference type="Proteomes" id="UP001189429">
    <property type="component" value="Unassembled WGS sequence"/>
</dbReference>
<feature type="region of interest" description="Disordered" evidence="1">
    <location>
        <begin position="128"/>
        <end position="149"/>
    </location>
</feature>
<feature type="compositionally biased region" description="Basic and acidic residues" evidence="1">
    <location>
        <begin position="128"/>
        <end position="148"/>
    </location>
</feature>
<feature type="region of interest" description="Disordered" evidence="1">
    <location>
        <begin position="1"/>
        <end position="46"/>
    </location>
</feature>
<comment type="caution">
    <text evidence="2">The sequence shown here is derived from an EMBL/GenBank/DDBJ whole genome shotgun (WGS) entry which is preliminary data.</text>
</comment>
<feature type="compositionally biased region" description="Low complexity" evidence="1">
    <location>
        <begin position="158"/>
        <end position="176"/>
    </location>
</feature>
<gene>
    <name evidence="2" type="ORF">PCOR1329_LOCUS47431</name>
</gene>
<evidence type="ECO:0000313" key="3">
    <source>
        <dbReference type="Proteomes" id="UP001189429"/>
    </source>
</evidence>
<keyword evidence="3" id="KW-1185">Reference proteome</keyword>
<dbReference type="EMBL" id="CAUYUJ010015715">
    <property type="protein sequence ID" value="CAK0857264.1"/>
    <property type="molecule type" value="Genomic_DNA"/>
</dbReference>
<evidence type="ECO:0000256" key="1">
    <source>
        <dbReference type="SAM" id="MobiDB-lite"/>
    </source>
</evidence>
<name>A0ABN9UEH8_9DINO</name>
<reference evidence="2" key="1">
    <citation type="submission" date="2023-10" db="EMBL/GenBank/DDBJ databases">
        <authorList>
            <person name="Chen Y."/>
            <person name="Shah S."/>
            <person name="Dougan E. K."/>
            <person name="Thang M."/>
            <person name="Chan C."/>
        </authorList>
    </citation>
    <scope>NUCLEOTIDE SEQUENCE [LARGE SCALE GENOMIC DNA]</scope>
</reference>